<proteinExistence type="predicted"/>
<evidence type="ECO:0000313" key="1">
    <source>
        <dbReference type="EMBL" id="QHB38750.1"/>
    </source>
</evidence>
<evidence type="ECO:0000313" key="2">
    <source>
        <dbReference type="Proteomes" id="UP000464036"/>
    </source>
</evidence>
<sequence>MTSPYDLMVKIQGVRNRLLDETENIIYRNENKIIQLNASQIEQHIGFDNKILQNTDKVFTGFYRSNNFTESGGFHQIGQPYNFTDSGNFFRGFYVEVLPNLVQIEIGSTGTGTGDKATFFRGYTNIFGLTSQNQLKLNYEIILPEIQKFVKQQIG</sequence>
<protein>
    <submittedName>
        <fullName evidence="1">Uncharacterized protein</fullName>
    </submittedName>
</protein>
<dbReference type="Proteomes" id="UP000464036">
    <property type="component" value="Segment"/>
</dbReference>
<organism evidence="1 2">
    <name type="scientific">Flavobacterium phage vB_FspS_hattifnatt9-1</name>
    <dbReference type="NCBI Taxonomy" id="2686246"/>
    <lineage>
        <taxon>Viruses</taxon>
        <taxon>Duplodnaviria</taxon>
        <taxon>Heunggongvirae</taxon>
        <taxon>Uroviricota</taxon>
        <taxon>Caudoviricetes</taxon>
        <taxon>Hattifnattvirus</taxon>
        <taxon>Hattifnattvirus hattifnatt</taxon>
    </lineage>
</organism>
<name>A0A6B9LA68_9CAUD</name>
<reference evidence="1 2" key="1">
    <citation type="journal article" date="2020" name="Viruses">
        <title>Diversity and Host Interactions Among Virulent and Temperate Baltic Sea Flavobacterium Phages.</title>
        <authorList>
            <person name="Nilsson E."/>
            <person name="Bayfield O.W."/>
            <person name="Lundin D."/>
            <person name="Antson A.A."/>
            <person name="Holmfeldt K."/>
        </authorList>
    </citation>
    <scope>NUCLEOTIDE SEQUENCE [LARGE SCALE GENOMIC DNA]</scope>
</reference>
<dbReference type="EMBL" id="MN812207">
    <property type="protein sequence ID" value="QHB38750.1"/>
    <property type="molecule type" value="Genomic_DNA"/>
</dbReference>
<accession>A0A6B9LA68</accession>
<keyword evidence="2" id="KW-1185">Reference proteome</keyword>
<gene>
    <name evidence="1" type="ORF">hattifnatt91_gp065</name>
</gene>